<dbReference type="GO" id="GO:0008168">
    <property type="term" value="F:methyltransferase activity"/>
    <property type="evidence" value="ECO:0007669"/>
    <property type="project" value="UniProtKB-ARBA"/>
</dbReference>
<dbReference type="InterPro" id="IPR041698">
    <property type="entry name" value="Methyltransf_25"/>
</dbReference>
<geneLocation type="plasmid" evidence="2 3">
    <name>pSros1</name>
</geneLocation>
<dbReference type="PATRIC" id="fig|1352936.5.peg.9528"/>
<dbReference type="EMBL" id="AWQX01000399">
    <property type="protein sequence ID" value="EST17988.1"/>
    <property type="molecule type" value="Genomic_DNA"/>
</dbReference>
<organism evidence="2 3">
    <name type="scientific">Streptomyces roseochromogenus subsp. oscitans DS 12.976</name>
    <dbReference type="NCBI Taxonomy" id="1352936"/>
    <lineage>
        <taxon>Bacteria</taxon>
        <taxon>Bacillati</taxon>
        <taxon>Actinomycetota</taxon>
        <taxon>Actinomycetes</taxon>
        <taxon>Kitasatosporales</taxon>
        <taxon>Streptomycetaceae</taxon>
        <taxon>Streptomyces</taxon>
    </lineage>
</organism>
<evidence type="ECO:0000313" key="3">
    <source>
        <dbReference type="Proteomes" id="UP000017984"/>
    </source>
</evidence>
<comment type="caution">
    <text evidence="2">The sequence shown here is derived from an EMBL/GenBank/DDBJ whole genome shotgun (WGS) entry which is preliminary data.</text>
</comment>
<keyword evidence="2" id="KW-0614">Plasmid</keyword>
<dbReference type="InterPro" id="IPR050447">
    <property type="entry name" value="Erg6_SMT_methyltransf"/>
</dbReference>
<accession>V6JE37</accession>
<feature type="domain" description="Methyltransferase" evidence="1">
    <location>
        <begin position="73"/>
        <end position="167"/>
    </location>
</feature>
<protein>
    <recommendedName>
        <fullName evidence="1">Methyltransferase domain-containing protein</fullName>
    </recommendedName>
</protein>
<dbReference type="InterPro" id="IPR029063">
    <property type="entry name" value="SAM-dependent_MTases_sf"/>
</dbReference>
<dbReference type="PANTHER" id="PTHR44068:SF11">
    <property type="entry name" value="GERANYL DIPHOSPHATE 2-C-METHYLTRANSFERASE"/>
    <property type="match status" value="1"/>
</dbReference>
<evidence type="ECO:0000259" key="1">
    <source>
        <dbReference type="Pfam" id="PF13649"/>
    </source>
</evidence>
<dbReference type="Gene3D" id="3.40.50.150">
    <property type="entry name" value="Vaccinia Virus protein VP39"/>
    <property type="match status" value="1"/>
</dbReference>
<dbReference type="OrthoDB" id="3372196at2"/>
<sequence>MDSPHFTEREQRLAAVYDKLHEARGTATIVSDLYAQAMGDTYPYEVEAAGAVDWPLLGTMVGTLRLAPGHQLVDLGCGTGGVGLWLARALAVHLTGVDISATAVRRATGRVPEFLPAGRARFLVGSLRATGLPDRHAHGLVCVDALGFEPDRTAVLKEIHRVLRPGGRAVVTSARRRTNPVLPPWPEQAVAAGLACEGEQERLHEPQLWQRLYRLWIEHETDLRKQLGDEQAESMLLEARTRGLMLDDRCALAVTLRRPKE</sequence>
<dbReference type="AlphaFoldDB" id="V6JE37"/>
<keyword evidence="3" id="KW-1185">Reference proteome</keyword>
<dbReference type="Pfam" id="PF13649">
    <property type="entry name" value="Methyltransf_25"/>
    <property type="match status" value="1"/>
</dbReference>
<dbReference type="PANTHER" id="PTHR44068">
    <property type="entry name" value="ZGC:194242"/>
    <property type="match status" value="1"/>
</dbReference>
<reference evidence="2 3" key="1">
    <citation type="journal article" date="2014" name="Genome Announc.">
        <title>Draft Genome Sequence of Streptomyces roseochromogenes subsp. oscitans DS 12.976, Producer of the Aminocoumarin Antibiotic Clorobiocin.</title>
        <authorList>
            <person name="Ruckert C."/>
            <person name="Kalinowski J."/>
            <person name="Heide L."/>
            <person name="Apel A.K."/>
        </authorList>
    </citation>
    <scope>NUCLEOTIDE SEQUENCE [LARGE SCALE GENOMIC DNA]</scope>
    <source>
        <strain evidence="2 3">DS 12.976</strain>
        <plasmid evidence="2">pSros1</plasmid>
    </source>
</reference>
<evidence type="ECO:0000313" key="2">
    <source>
        <dbReference type="EMBL" id="EST17988.1"/>
    </source>
</evidence>
<dbReference type="SUPFAM" id="SSF53335">
    <property type="entry name" value="S-adenosyl-L-methionine-dependent methyltransferases"/>
    <property type="match status" value="1"/>
</dbReference>
<gene>
    <name evidence="2" type="ORF">M878_45815</name>
</gene>
<dbReference type="HOGENOM" id="CLU_093180_0_0_11"/>
<name>V6JE37_STRRC</name>
<dbReference type="RefSeq" id="WP_023554015.1">
    <property type="nucleotide sequence ID" value="NZ_CM002286.1"/>
</dbReference>
<dbReference type="CDD" id="cd02440">
    <property type="entry name" value="AdoMet_MTases"/>
    <property type="match status" value="1"/>
</dbReference>
<proteinExistence type="predicted"/>
<dbReference type="Proteomes" id="UP000017984">
    <property type="component" value="Plasmid pSros1"/>
</dbReference>